<feature type="region of interest" description="Disordered" evidence="1">
    <location>
        <begin position="37"/>
        <end position="103"/>
    </location>
</feature>
<name>A0A1R4IXM4_9MICO</name>
<keyword evidence="2" id="KW-0812">Transmembrane</keyword>
<gene>
    <name evidence="3" type="ORF">FM119_04370</name>
</gene>
<feature type="compositionally biased region" description="Low complexity" evidence="1">
    <location>
        <begin position="45"/>
        <end position="71"/>
    </location>
</feature>
<protein>
    <submittedName>
        <fullName evidence="3">Uncharacterized protein</fullName>
    </submittedName>
</protein>
<evidence type="ECO:0000313" key="4">
    <source>
        <dbReference type="Proteomes" id="UP000196778"/>
    </source>
</evidence>
<sequence length="103" mass="10038">MSLLIMTGWSTAAVVALCVSAVVGAGAVLSVVLATRGSADRTRPRGAPRSGRAGVSRAVAATGDSASAATVPDGDHRSAIVASAPPAVRRRSAAAGERSGGDQ</sequence>
<accession>A0A1R4IXM4</accession>
<evidence type="ECO:0000313" key="3">
    <source>
        <dbReference type="EMBL" id="SJN24622.1"/>
    </source>
</evidence>
<feature type="transmembrane region" description="Helical" evidence="2">
    <location>
        <begin position="12"/>
        <end position="35"/>
    </location>
</feature>
<organism evidence="3 4">
    <name type="scientific">Mycetocola reblochoni REB411</name>
    <dbReference type="NCBI Taxonomy" id="1255698"/>
    <lineage>
        <taxon>Bacteria</taxon>
        <taxon>Bacillati</taxon>
        <taxon>Actinomycetota</taxon>
        <taxon>Actinomycetes</taxon>
        <taxon>Micrococcales</taxon>
        <taxon>Microbacteriaceae</taxon>
        <taxon>Mycetocola</taxon>
    </lineage>
</organism>
<dbReference type="Proteomes" id="UP000196778">
    <property type="component" value="Unassembled WGS sequence"/>
</dbReference>
<dbReference type="EMBL" id="FUKR01000022">
    <property type="protein sequence ID" value="SJN24622.1"/>
    <property type="molecule type" value="Genomic_DNA"/>
</dbReference>
<evidence type="ECO:0000256" key="1">
    <source>
        <dbReference type="SAM" id="MobiDB-lite"/>
    </source>
</evidence>
<keyword evidence="2" id="KW-0472">Membrane</keyword>
<reference evidence="4" key="1">
    <citation type="submission" date="2017-02" db="EMBL/GenBank/DDBJ databases">
        <authorList>
            <person name="Dridi B."/>
        </authorList>
    </citation>
    <scope>NUCLEOTIDE SEQUENCE [LARGE SCALE GENOMIC DNA]</scope>
    <source>
        <strain evidence="4">EB411</strain>
    </source>
</reference>
<keyword evidence="2" id="KW-1133">Transmembrane helix</keyword>
<feature type="compositionally biased region" description="Low complexity" evidence="1">
    <location>
        <begin position="79"/>
        <end position="97"/>
    </location>
</feature>
<evidence type="ECO:0000256" key="2">
    <source>
        <dbReference type="SAM" id="Phobius"/>
    </source>
</evidence>
<proteinExistence type="predicted"/>
<keyword evidence="4" id="KW-1185">Reference proteome</keyword>
<dbReference type="AlphaFoldDB" id="A0A1R4IXM4"/>